<accession>A0ABS3ZCN1</accession>
<organism evidence="1 2">
    <name type="scientific">Marinobacterium alkalitolerans</name>
    <dbReference type="NCBI Taxonomy" id="1542925"/>
    <lineage>
        <taxon>Bacteria</taxon>
        <taxon>Pseudomonadati</taxon>
        <taxon>Pseudomonadota</taxon>
        <taxon>Gammaproteobacteria</taxon>
        <taxon>Oceanospirillales</taxon>
        <taxon>Oceanospirillaceae</taxon>
        <taxon>Marinobacterium</taxon>
    </lineage>
</organism>
<dbReference type="RefSeq" id="WP_209287661.1">
    <property type="nucleotide sequence ID" value="NZ_JACVEW010000013.1"/>
</dbReference>
<protein>
    <submittedName>
        <fullName evidence="1">Uncharacterized protein</fullName>
    </submittedName>
</protein>
<proteinExistence type="predicted"/>
<dbReference type="Proteomes" id="UP000810171">
    <property type="component" value="Unassembled WGS sequence"/>
</dbReference>
<comment type="caution">
    <text evidence="1">The sequence shown here is derived from an EMBL/GenBank/DDBJ whole genome shotgun (WGS) entry which is preliminary data.</text>
</comment>
<reference evidence="1 2" key="1">
    <citation type="submission" date="2020-09" db="EMBL/GenBank/DDBJ databases">
        <authorList>
            <person name="Tanuku N.R.S."/>
        </authorList>
    </citation>
    <scope>NUCLEOTIDE SEQUENCE [LARGE SCALE GENOMIC DNA]</scope>
    <source>
        <strain evidence="1 2">AK62</strain>
    </source>
</reference>
<evidence type="ECO:0000313" key="2">
    <source>
        <dbReference type="Proteomes" id="UP000810171"/>
    </source>
</evidence>
<name>A0ABS3ZCN1_9GAMM</name>
<keyword evidence="2" id="KW-1185">Reference proteome</keyword>
<sequence>MNPAVSQADMAQDERPSQSDLELCKLQIMFSLQADKRLIYVGVQPTVALRYLTRLVAARPRVLRNHIRRIYLAIQCADSERVTGALIDLLLVLRGRGQFLVNRLIQQAGPLLQSEHRIAMNKAVDTRELNLLSDLPLDYAVLSNGRCMQFSPHRKFH</sequence>
<gene>
    <name evidence="1" type="ORF">H9C73_09875</name>
</gene>
<evidence type="ECO:0000313" key="1">
    <source>
        <dbReference type="EMBL" id="MBP0049048.1"/>
    </source>
</evidence>
<dbReference type="EMBL" id="JACVEW010000013">
    <property type="protein sequence ID" value="MBP0049048.1"/>
    <property type="molecule type" value="Genomic_DNA"/>
</dbReference>